<dbReference type="RefSeq" id="WP_359271196.1">
    <property type="nucleotide sequence ID" value="NZ_JBEZNA010000018.1"/>
</dbReference>
<organism evidence="2 3">
    <name type="scientific">Streptomyces chilikensis</name>
    <dbReference type="NCBI Taxonomy" id="1194079"/>
    <lineage>
        <taxon>Bacteria</taxon>
        <taxon>Bacillati</taxon>
        <taxon>Actinomycetota</taxon>
        <taxon>Actinomycetes</taxon>
        <taxon>Kitasatosporales</taxon>
        <taxon>Streptomycetaceae</taxon>
        <taxon>Streptomyces</taxon>
    </lineage>
</organism>
<evidence type="ECO:0000256" key="1">
    <source>
        <dbReference type="SAM" id="MobiDB-lite"/>
    </source>
</evidence>
<proteinExistence type="predicted"/>
<reference evidence="2 3" key="1">
    <citation type="submission" date="2024-06" db="EMBL/GenBank/DDBJ databases">
        <title>The Natural Products Discovery Center: Release of the First 8490 Sequenced Strains for Exploring Actinobacteria Biosynthetic Diversity.</title>
        <authorList>
            <person name="Kalkreuter E."/>
            <person name="Kautsar S.A."/>
            <person name="Yang D."/>
            <person name="Bader C.D."/>
            <person name="Teijaro C.N."/>
            <person name="Fluegel L."/>
            <person name="Davis C.M."/>
            <person name="Simpson J.R."/>
            <person name="Lauterbach L."/>
            <person name="Steele A.D."/>
            <person name="Gui C."/>
            <person name="Meng S."/>
            <person name="Li G."/>
            <person name="Viehrig K."/>
            <person name="Ye F."/>
            <person name="Su P."/>
            <person name="Kiefer A.F."/>
            <person name="Nichols A."/>
            <person name="Cepeda A.J."/>
            <person name="Yan W."/>
            <person name="Fan B."/>
            <person name="Jiang Y."/>
            <person name="Adhikari A."/>
            <person name="Zheng C.-J."/>
            <person name="Schuster L."/>
            <person name="Cowan T.M."/>
            <person name="Smanski M.J."/>
            <person name="Chevrette M.G."/>
            <person name="De Carvalho L.P.S."/>
            <person name="Shen B."/>
        </authorList>
    </citation>
    <scope>NUCLEOTIDE SEQUENCE [LARGE SCALE GENOMIC DNA]</scope>
    <source>
        <strain evidence="2 3">NPDC048117</strain>
    </source>
</reference>
<comment type="caution">
    <text evidence="2">The sequence shown here is derived from an EMBL/GenBank/DDBJ whole genome shotgun (WGS) entry which is preliminary data.</text>
</comment>
<keyword evidence="3" id="KW-1185">Reference proteome</keyword>
<name>A0ABV3ENJ3_9ACTN</name>
<evidence type="ECO:0000313" key="3">
    <source>
        <dbReference type="Proteomes" id="UP001551584"/>
    </source>
</evidence>
<evidence type="ECO:0000313" key="2">
    <source>
        <dbReference type="EMBL" id="MEU9577764.1"/>
    </source>
</evidence>
<dbReference type="Proteomes" id="UP001551584">
    <property type="component" value="Unassembled WGS sequence"/>
</dbReference>
<sequence length="112" mass="11935">MRTARSRAVDDHTALGAPGAPTAPPPPPSGELRECRGDHDYVTVFRPRGDETLCERCRREGVTPASTLTDVTMPVVFVPAPRSGRPDGQVPGRLPGLGWRERLGLPRAAGAS</sequence>
<dbReference type="EMBL" id="JBEZNA010000018">
    <property type="protein sequence ID" value="MEU9577764.1"/>
    <property type="molecule type" value="Genomic_DNA"/>
</dbReference>
<gene>
    <name evidence="2" type="ORF">AB0D95_10925</name>
</gene>
<accession>A0ABV3ENJ3</accession>
<protein>
    <submittedName>
        <fullName evidence="2">Uncharacterized protein</fullName>
    </submittedName>
</protein>
<feature type="region of interest" description="Disordered" evidence="1">
    <location>
        <begin position="80"/>
        <end position="112"/>
    </location>
</feature>
<feature type="region of interest" description="Disordered" evidence="1">
    <location>
        <begin position="1"/>
        <end position="35"/>
    </location>
</feature>